<dbReference type="InterPro" id="IPR013937">
    <property type="entry name" value="Sorting_nexin_C"/>
</dbReference>
<evidence type="ECO:0000313" key="5">
    <source>
        <dbReference type="EMBL" id="GFA39479.1"/>
    </source>
</evidence>
<evidence type="ECO:0000256" key="2">
    <source>
        <dbReference type="ARBA" id="ARBA00022490"/>
    </source>
</evidence>
<feature type="domain" description="Sorting nexin C-terminal" evidence="4">
    <location>
        <begin position="15"/>
        <end position="114"/>
    </location>
</feature>
<dbReference type="PANTHER" id="PTHR22999:SF28">
    <property type="entry name" value="PHOX (PX) DOMAIN-CONTAINING PROTEIN"/>
    <property type="match status" value="1"/>
</dbReference>
<keyword evidence="2" id="KW-0963">Cytoplasm</keyword>
<proteinExistence type="predicted"/>
<feature type="compositionally biased region" description="Basic and acidic residues" evidence="3">
    <location>
        <begin position="1"/>
        <end position="14"/>
    </location>
</feature>
<accession>A0A699JIR0</accession>
<sequence>MKPGHPWREPKRDNILWPDGIFITKRPKQQQPTHPPRDPQVSPNGKHPPSPGGYPPSDEETLSPEELQEREALRRSKLVYELMIDKAPAAVVSIFGRKEYEQCAQDVYYFIQSSVCLKQLTFDLLELLLMSAFPEMDSVFQQLQDEKQKSKAGKRFAFVRFIKVDNVDRLVGNLCTLWIGRMHLHANVVHFERTPSQVPRPSQTVRKATHT</sequence>
<comment type="caution">
    <text evidence="5">The sequence shown here is derived from an EMBL/GenBank/DDBJ whole genome shotgun (WGS) entry which is preliminary data.</text>
</comment>
<comment type="subcellular location">
    <subcellularLocation>
        <location evidence="1">Cytoplasm</location>
    </subcellularLocation>
</comment>
<dbReference type="GO" id="GO:0005737">
    <property type="term" value="C:cytoplasm"/>
    <property type="evidence" value="ECO:0007669"/>
    <property type="project" value="UniProtKB-SubCell"/>
</dbReference>
<feature type="non-terminal residue" evidence="5">
    <location>
        <position position="211"/>
    </location>
</feature>
<feature type="region of interest" description="Disordered" evidence="3">
    <location>
        <begin position="1"/>
        <end position="68"/>
    </location>
</feature>
<evidence type="ECO:0000256" key="1">
    <source>
        <dbReference type="ARBA" id="ARBA00004496"/>
    </source>
</evidence>
<dbReference type="InterPro" id="IPR051837">
    <property type="entry name" value="SortingNexin/PXDomain-PKLike"/>
</dbReference>
<dbReference type="EMBL" id="BKCJ010416536">
    <property type="protein sequence ID" value="GFA39479.1"/>
    <property type="molecule type" value="Genomic_DNA"/>
</dbReference>
<evidence type="ECO:0000259" key="4">
    <source>
        <dbReference type="Pfam" id="PF08628"/>
    </source>
</evidence>
<protein>
    <submittedName>
        <fullName evidence="5">Phox-associated domain, sorting nexin</fullName>
    </submittedName>
</protein>
<feature type="compositionally biased region" description="Acidic residues" evidence="3">
    <location>
        <begin position="57"/>
        <end position="66"/>
    </location>
</feature>
<name>A0A699JIR0_TANCI</name>
<evidence type="ECO:0000256" key="3">
    <source>
        <dbReference type="SAM" id="MobiDB-lite"/>
    </source>
</evidence>
<gene>
    <name evidence="5" type="ORF">Tci_611451</name>
</gene>
<dbReference type="PANTHER" id="PTHR22999">
    <property type="entry name" value="PX SERINE/THREONINE KINASE PXK"/>
    <property type="match status" value="1"/>
</dbReference>
<organism evidence="5">
    <name type="scientific">Tanacetum cinerariifolium</name>
    <name type="common">Dalmatian daisy</name>
    <name type="synonym">Chrysanthemum cinerariifolium</name>
    <dbReference type="NCBI Taxonomy" id="118510"/>
    <lineage>
        <taxon>Eukaryota</taxon>
        <taxon>Viridiplantae</taxon>
        <taxon>Streptophyta</taxon>
        <taxon>Embryophyta</taxon>
        <taxon>Tracheophyta</taxon>
        <taxon>Spermatophyta</taxon>
        <taxon>Magnoliopsida</taxon>
        <taxon>eudicotyledons</taxon>
        <taxon>Gunneridae</taxon>
        <taxon>Pentapetalae</taxon>
        <taxon>asterids</taxon>
        <taxon>campanulids</taxon>
        <taxon>Asterales</taxon>
        <taxon>Asteraceae</taxon>
        <taxon>Asteroideae</taxon>
        <taxon>Anthemideae</taxon>
        <taxon>Anthemidinae</taxon>
        <taxon>Tanacetum</taxon>
    </lineage>
</organism>
<dbReference type="AlphaFoldDB" id="A0A699JIR0"/>
<reference evidence="5" key="1">
    <citation type="journal article" date="2019" name="Sci. Rep.">
        <title>Draft genome of Tanacetum cinerariifolium, the natural source of mosquito coil.</title>
        <authorList>
            <person name="Yamashiro T."/>
            <person name="Shiraishi A."/>
            <person name="Satake H."/>
            <person name="Nakayama K."/>
        </authorList>
    </citation>
    <scope>NUCLEOTIDE SEQUENCE</scope>
</reference>
<dbReference type="Pfam" id="PF08628">
    <property type="entry name" value="Nexin_C"/>
    <property type="match status" value="1"/>
</dbReference>